<evidence type="ECO:0000256" key="5">
    <source>
        <dbReference type="ARBA" id="ARBA00023136"/>
    </source>
</evidence>
<feature type="transmembrane region" description="Helical" evidence="6">
    <location>
        <begin position="397"/>
        <end position="416"/>
    </location>
</feature>
<feature type="transmembrane region" description="Helical" evidence="6">
    <location>
        <begin position="37"/>
        <end position="57"/>
    </location>
</feature>
<name>A0A449A9J9_9BACT</name>
<evidence type="ECO:0000259" key="7">
    <source>
        <dbReference type="Pfam" id="PF10035"/>
    </source>
</evidence>
<evidence type="ECO:0000256" key="3">
    <source>
        <dbReference type="ARBA" id="ARBA00022692"/>
    </source>
</evidence>
<dbReference type="InterPro" id="IPR019264">
    <property type="entry name" value="DUF2179"/>
</dbReference>
<evidence type="ECO:0000256" key="6">
    <source>
        <dbReference type="SAM" id="Phobius"/>
    </source>
</evidence>
<accession>A0A449A9J9</accession>
<feature type="domain" description="DUF2179" evidence="7">
    <location>
        <begin position="321"/>
        <end position="372"/>
    </location>
</feature>
<gene>
    <name evidence="8" type="ORF">NCTC10122_00557</name>
</gene>
<reference evidence="8 9" key="1">
    <citation type="submission" date="2019-01" db="EMBL/GenBank/DDBJ databases">
        <authorList>
            <consortium name="Pathogen Informatics"/>
        </authorList>
    </citation>
    <scope>NUCLEOTIDE SEQUENCE [LARGE SCALE GENOMIC DNA]</scope>
    <source>
        <strain evidence="8 9">NCTC10122</strain>
    </source>
</reference>
<dbReference type="Proteomes" id="UP000290942">
    <property type="component" value="Chromosome"/>
</dbReference>
<feature type="transmembrane region" description="Helical" evidence="6">
    <location>
        <begin position="265"/>
        <end position="288"/>
    </location>
</feature>
<dbReference type="Gene3D" id="3.30.70.120">
    <property type="match status" value="1"/>
</dbReference>
<evidence type="ECO:0000313" key="8">
    <source>
        <dbReference type="EMBL" id="VEU60959.1"/>
    </source>
</evidence>
<dbReference type="Pfam" id="PF10035">
    <property type="entry name" value="DUF2179"/>
    <property type="match status" value="1"/>
</dbReference>
<keyword evidence="5 6" id="KW-0472">Membrane</keyword>
<evidence type="ECO:0000256" key="1">
    <source>
        <dbReference type="ARBA" id="ARBA00004651"/>
    </source>
</evidence>
<organism evidence="8 9">
    <name type="scientific">Mycoplasmopsis bovigenitalium</name>
    <dbReference type="NCBI Taxonomy" id="2112"/>
    <lineage>
        <taxon>Bacteria</taxon>
        <taxon>Bacillati</taxon>
        <taxon>Mycoplasmatota</taxon>
        <taxon>Mycoplasmoidales</taxon>
        <taxon>Metamycoplasmataceae</taxon>
        <taxon>Mycoplasmopsis</taxon>
    </lineage>
</organism>
<dbReference type="GO" id="GO:0005886">
    <property type="term" value="C:plasma membrane"/>
    <property type="evidence" value="ECO:0007669"/>
    <property type="project" value="UniProtKB-SubCell"/>
</dbReference>
<dbReference type="PANTHER" id="PTHR33545:SF5">
    <property type="entry name" value="UPF0750 MEMBRANE PROTEIN YITT"/>
    <property type="match status" value="1"/>
</dbReference>
<dbReference type="RefSeq" id="WP_129687810.1">
    <property type="nucleotide sequence ID" value="NZ_LR214970.1"/>
</dbReference>
<evidence type="ECO:0000256" key="4">
    <source>
        <dbReference type="ARBA" id="ARBA00022989"/>
    </source>
</evidence>
<sequence length="426" mass="49038">MNKQHYTQSREIEIKKNRVKQSFLHFSSLYRITKLKWQILSSIIVGILFGVVEFTFLQNTGIYSLGIGAIGQGIARFVRVWNKNDVLFDAIFWIFNFAGNIPLFIFAYYKITKRFALLNLVYMISTTITGFVCASIPGSENLFIFSDPNTVIFENNINVLKEVNIVLWEHGNFQQLSIFFYAIIFGILQAIFNAILLITESSSAGFDIYAVYLARKKFKDLGTVFLILHLICLLFSNVFGTYIPASFELLKTQDNRKLAWAMRTFFSPTFIAGVMMIVVNGIALNTFFPKFTMVRVEIMSSKINEIQQEIQNTKGKAFVTTLLNARGGYSKKSQEVLITNCLFIDTAFLLDLAHKIDENAFVTVIDVKKVDGHVYTADVKDRKTRKSKTTSIKKQTTIVWTIFNLFFYQTYIIKLLNKKERLWQKK</sequence>
<dbReference type="PANTHER" id="PTHR33545">
    <property type="entry name" value="UPF0750 MEMBRANE PROTEIN YITT-RELATED"/>
    <property type="match status" value="1"/>
</dbReference>
<dbReference type="InterPro" id="IPR015867">
    <property type="entry name" value="N-reg_PII/ATP_PRibTrfase_C"/>
</dbReference>
<dbReference type="Pfam" id="PF02588">
    <property type="entry name" value="YitT_membrane"/>
    <property type="match status" value="1"/>
</dbReference>
<evidence type="ECO:0000313" key="9">
    <source>
        <dbReference type="Proteomes" id="UP000290942"/>
    </source>
</evidence>
<keyword evidence="3 6" id="KW-0812">Transmembrane</keyword>
<evidence type="ECO:0000256" key="2">
    <source>
        <dbReference type="ARBA" id="ARBA00022475"/>
    </source>
</evidence>
<dbReference type="EMBL" id="LR214970">
    <property type="protein sequence ID" value="VEU60959.1"/>
    <property type="molecule type" value="Genomic_DNA"/>
</dbReference>
<keyword evidence="2" id="KW-1003">Cell membrane</keyword>
<comment type="subcellular location">
    <subcellularLocation>
        <location evidence="1">Cell membrane</location>
        <topology evidence="1">Multi-pass membrane protein</topology>
    </subcellularLocation>
</comment>
<feature type="transmembrane region" description="Helical" evidence="6">
    <location>
        <begin position="90"/>
        <end position="109"/>
    </location>
</feature>
<protein>
    <submittedName>
        <fullName evidence="8">Uncharacterized protein conserved in bacteria (DUF2179)</fullName>
    </submittedName>
</protein>
<feature type="transmembrane region" description="Helical" evidence="6">
    <location>
        <begin position="220"/>
        <end position="245"/>
    </location>
</feature>
<feature type="transmembrane region" description="Helical" evidence="6">
    <location>
        <begin position="178"/>
        <end position="199"/>
    </location>
</feature>
<proteinExistence type="predicted"/>
<dbReference type="AlphaFoldDB" id="A0A449A9J9"/>
<dbReference type="InterPro" id="IPR051461">
    <property type="entry name" value="UPF0750_membrane"/>
</dbReference>
<dbReference type="InterPro" id="IPR003740">
    <property type="entry name" value="YitT"/>
</dbReference>
<feature type="transmembrane region" description="Helical" evidence="6">
    <location>
        <begin position="116"/>
        <end position="137"/>
    </location>
</feature>
<keyword evidence="4 6" id="KW-1133">Transmembrane helix</keyword>